<gene>
    <name evidence="1" type="ORF">SAMN05444412_10358</name>
</gene>
<dbReference type="EMBL" id="FNQC01000003">
    <property type="protein sequence ID" value="SDY82851.1"/>
    <property type="molecule type" value="Genomic_DNA"/>
</dbReference>
<evidence type="ECO:0008006" key="3">
    <source>
        <dbReference type="Google" id="ProtNLM"/>
    </source>
</evidence>
<dbReference type="Gene3D" id="3.30.530.20">
    <property type="match status" value="1"/>
</dbReference>
<keyword evidence="2" id="KW-1185">Reference proteome</keyword>
<proteinExistence type="predicted"/>
<reference evidence="1 2" key="1">
    <citation type="submission" date="2016-10" db="EMBL/GenBank/DDBJ databases">
        <authorList>
            <person name="Varghese N."/>
            <person name="Submissions S."/>
        </authorList>
    </citation>
    <scope>NUCLEOTIDE SEQUENCE [LARGE SCALE GENOMIC DNA]</scope>
    <source>
        <strain evidence="1 2">DSM 17997</strain>
    </source>
</reference>
<dbReference type="SUPFAM" id="SSF55961">
    <property type="entry name" value="Bet v1-like"/>
    <property type="match status" value="1"/>
</dbReference>
<organism evidence="1 2">
    <name type="scientific">Rhodonellum ikkaensis</name>
    <dbReference type="NCBI Taxonomy" id="336829"/>
    <lineage>
        <taxon>Bacteria</taxon>
        <taxon>Pseudomonadati</taxon>
        <taxon>Bacteroidota</taxon>
        <taxon>Cytophagia</taxon>
        <taxon>Cytophagales</taxon>
        <taxon>Cytophagaceae</taxon>
        <taxon>Rhodonellum</taxon>
    </lineage>
</organism>
<protein>
    <recommendedName>
        <fullName evidence="3">Tungsten formylmethanofuran dehydrogenase</fullName>
    </recommendedName>
</protein>
<name>A0A1H3N1L5_9BACT</name>
<dbReference type="Proteomes" id="UP000199663">
    <property type="component" value="Unassembled WGS sequence"/>
</dbReference>
<accession>A0A1H3N1L5</accession>
<evidence type="ECO:0000313" key="2">
    <source>
        <dbReference type="Proteomes" id="UP000199663"/>
    </source>
</evidence>
<dbReference type="InterPro" id="IPR023393">
    <property type="entry name" value="START-like_dom_sf"/>
</dbReference>
<comment type="caution">
    <text evidence="1">The sequence shown here is derived from an EMBL/GenBank/DDBJ whole genome shotgun (WGS) entry which is preliminary data.</text>
</comment>
<evidence type="ECO:0000313" key="1">
    <source>
        <dbReference type="EMBL" id="SDY82851.1"/>
    </source>
</evidence>
<dbReference type="RefSeq" id="WP_019596987.1">
    <property type="nucleotide sequence ID" value="NZ_FNQC01000003.1"/>
</dbReference>
<sequence length="153" mass="17397">MKKLYYKIEVNSSAEKAYATMLGLDNKETYQQWTGEFNPTSTFEGSWEKDSKIHFLGTDENGQIGGMVSLIAENIPNKFVSIQHVGVLSGDDEILEGPEVEQWTGGFENYTFEESDHKTTITVDLDVAESHLEYFEETYPKALKKLKEIIEKS</sequence>